<feature type="transmembrane region" description="Helical" evidence="6">
    <location>
        <begin position="73"/>
        <end position="91"/>
    </location>
</feature>
<dbReference type="OrthoDB" id="5638726at2"/>
<keyword evidence="4 6" id="KW-1133">Transmembrane helix</keyword>
<dbReference type="InterPro" id="IPR001123">
    <property type="entry name" value="LeuE-type"/>
</dbReference>
<feature type="transmembrane region" description="Helical" evidence="6">
    <location>
        <begin position="183"/>
        <end position="201"/>
    </location>
</feature>
<protein>
    <submittedName>
        <fullName evidence="7">Amino acid transporter</fullName>
    </submittedName>
</protein>
<evidence type="ECO:0000256" key="4">
    <source>
        <dbReference type="ARBA" id="ARBA00022989"/>
    </source>
</evidence>
<dbReference type="Pfam" id="PF01810">
    <property type="entry name" value="LysE"/>
    <property type="match status" value="1"/>
</dbReference>
<evidence type="ECO:0000256" key="3">
    <source>
        <dbReference type="ARBA" id="ARBA00022692"/>
    </source>
</evidence>
<keyword evidence="2" id="KW-1003">Cell membrane</keyword>
<organism evidence="7 8">
    <name type="scientific">Elstera litoralis</name>
    <dbReference type="NCBI Taxonomy" id="552518"/>
    <lineage>
        <taxon>Bacteria</taxon>
        <taxon>Pseudomonadati</taxon>
        <taxon>Pseudomonadota</taxon>
        <taxon>Alphaproteobacteria</taxon>
        <taxon>Rhodospirillales</taxon>
        <taxon>Rhodospirillaceae</taxon>
        <taxon>Elstera</taxon>
    </lineage>
</organism>
<dbReference type="PATRIC" id="fig|552518.3.peg.417"/>
<dbReference type="AlphaFoldDB" id="A0A0F3IUH4"/>
<evidence type="ECO:0000256" key="5">
    <source>
        <dbReference type="ARBA" id="ARBA00023136"/>
    </source>
</evidence>
<reference evidence="7 8" key="1">
    <citation type="submission" date="2015-03" db="EMBL/GenBank/DDBJ databases">
        <title>Draft genome sequence of Elstera litoralis.</title>
        <authorList>
            <person name="Rahalkar M.C."/>
            <person name="Dhakephalkar P.K."/>
            <person name="Pore S.D."/>
            <person name="Arora P."/>
            <person name="Kapse N.G."/>
            <person name="Pandit P.S."/>
        </authorList>
    </citation>
    <scope>NUCLEOTIDE SEQUENCE [LARGE SCALE GENOMIC DNA]</scope>
    <source>
        <strain evidence="7 8">Dia-1</strain>
    </source>
</reference>
<feature type="transmembrane region" description="Helical" evidence="6">
    <location>
        <begin position="103"/>
        <end position="127"/>
    </location>
</feature>
<gene>
    <name evidence="7" type="ORF">VZ95_06545</name>
</gene>
<feature type="transmembrane region" description="Helical" evidence="6">
    <location>
        <begin position="147"/>
        <end position="171"/>
    </location>
</feature>
<keyword evidence="3 6" id="KW-0812">Transmembrane</keyword>
<comment type="subcellular location">
    <subcellularLocation>
        <location evidence="1">Cell membrane</location>
        <topology evidence="1">Multi-pass membrane protein</topology>
    </subcellularLocation>
</comment>
<sequence>METLEIVGAGFGLGGSLIIAIGAQNAFVLRQGLRRQHPLPIAFLCFAIDALLILAGSLGLGTLVQQTPGLLSVVRWAGAAFLLAYAGLALKRAMNPTGLTTESAIVPTLGAALTTTLAVSLLNPHVYLDTVVLLGSLAGRYPWETRWWFIGGAILASFLWFHGLALGARWLAPLFARPGTWRVLDGIIALVMASLGLSLILNPL</sequence>
<name>A0A0F3IUH4_9PROT</name>
<evidence type="ECO:0000256" key="2">
    <source>
        <dbReference type="ARBA" id="ARBA00022475"/>
    </source>
</evidence>
<dbReference type="GO" id="GO:0005886">
    <property type="term" value="C:plasma membrane"/>
    <property type="evidence" value="ECO:0007669"/>
    <property type="project" value="UniProtKB-SubCell"/>
</dbReference>
<evidence type="ECO:0000313" key="8">
    <source>
        <dbReference type="Proteomes" id="UP000033774"/>
    </source>
</evidence>
<evidence type="ECO:0000313" key="7">
    <source>
        <dbReference type="EMBL" id="KJV10193.1"/>
    </source>
</evidence>
<feature type="transmembrane region" description="Helical" evidence="6">
    <location>
        <begin position="41"/>
        <end position="61"/>
    </location>
</feature>
<keyword evidence="5 6" id="KW-0472">Membrane</keyword>
<accession>A0A0F3IUH4</accession>
<proteinExistence type="predicted"/>
<keyword evidence="8" id="KW-1185">Reference proteome</keyword>
<evidence type="ECO:0000256" key="6">
    <source>
        <dbReference type="SAM" id="Phobius"/>
    </source>
</evidence>
<dbReference type="PANTHER" id="PTHR30086:SF20">
    <property type="entry name" value="ARGININE EXPORTER PROTEIN ARGO-RELATED"/>
    <property type="match status" value="1"/>
</dbReference>
<dbReference type="GO" id="GO:0015171">
    <property type="term" value="F:amino acid transmembrane transporter activity"/>
    <property type="evidence" value="ECO:0007669"/>
    <property type="project" value="TreeGrafter"/>
</dbReference>
<comment type="caution">
    <text evidence="7">The sequence shown here is derived from an EMBL/GenBank/DDBJ whole genome shotgun (WGS) entry which is preliminary data.</text>
</comment>
<dbReference type="Proteomes" id="UP000033774">
    <property type="component" value="Unassembled WGS sequence"/>
</dbReference>
<evidence type="ECO:0000256" key="1">
    <source>
        <dbReference type="ARBA" id="ARBA00004651"/>
    </source>
</evidence>
<dbReference type="PANTHER" id="PTHR30086">
    <property type="entry name" value="ARGININE EXPORTER PROTEIN ARGO"/>
    <property type="match status" value="1"/>
</dbReference>
<feature type="transmembrane region" description="Helical" evidence="6">
    <location>
        <begin position="6"/>
        <end position="29"/>
    </location>
</feature>
<dbReference type="RefSeq" id="WP_045775142.1">
    <property type="nucleotide sequence ID" value="NZ_LAJY01000133.1"/>
</dbReference>
<dbReference type="EMBL" id="LAJY01000133">
    <property type="protein sequence ID" value="KJV10193.1"/>
    <property type="molecule type" value="Genomic_DNA"/>
</dbReference>